<name>A0A067MT33_BOTB1</name>
<dbReference type="PANTHER" id="PTHR33840">
    <property type="match status" value="1"/>
</dbReference>
<evidence type="ECO:0000313" key="4">
    <source>
        <dbReference type="Proteomes" id="UP000027195"/>
    </source>
</evidence>
<accession>A0A067MT33</accession>
<gene>
    <name evidence="3" type="ORF">BOTBODRAFT_153759</name>
</gene>
<proteinExistence type="predicted"/>
<feature type="region of interest" description="Disordered" evidence="1">
    <location>
        <begin position="1"/>
        <end position="100"/>
    </location>
</feature>
<dbReference type="EMBL" id="KL198020">
    <property type="protein sequence ID" value="KDQ18883.1"/>
    <property type="molecule type" value="Genomic_DNA"/>
</dbReference>
<keyword evidence="4" id="KW-1185">Reference proteome</keyword>
<dbReference type="Proteomes" id="UP000027195">
    <property type="component" value="Unassembled WGS sequence"/>
</dbReference>
<dbReference type="PANTHER" id="PTHR33840:SF2">
    <property type="entry name" value="TLE1 PHOSPHOLIPASE DOMAIN-CONTAINING PROTEIN"/>
    <property type="match status" value="1"/>
</dbReference>
<sequence>MAGSVDGTTGKPTETPALLNTHIGQPALVVSPAPAPAPTRHADEPSAPSSPLPTNKDAPHHASDKPQSQGSDRKPPLMHQKSKGRTGGRPKEEPKVATAAPTGRNLVLCFDGTSNRFGETNTNVVKLFEVLKRDKEEKQMVYYQTGIGTYASPGFTTPIMLAVAKFADLAIAWFLNEHVMGGYKYLMQHYKAGDRIFLFGFSRGAYIARALAGMLHKVGLLPPSMTEQVPFAYKMFADSSKKNEELARDFKQTFGRNITVHFVGVWDTVSSVGLLYPRNLPFTTSNKSIVYFRHALSLDERRAKFKPNLYHNPPRTAEDVREGPPEAKPLAKSTTARLPTKSEPAADNAKEGAETAAWNKRVGPYRLEAVKEVWFAGGHADVGGGNVKNHFPYRLSNLSLQWMIGEAYHAGLHFDMKALERENVMPKERAEMNWDAHAQAHDQLKKSWAWWILEVIPFTHRYQDAGARWHSQFGLVFCLLRCCYPPALTES</sequence>
<dbReference type="STRING" id="930990.A0A067MT33"/>
<dbReference type="Pfam" id="PF09994">
    <property type="entry name" value="T6SS_Tle1-like_cat"/>
    <property type="match status" value="1"/>
</dbReference>
<dbReference type="OrthoDB" id="3162439at2759"/>
<dbReference type="InterPro" id="IPR029058">
    <property type="entry name" value="AB_hydrolase_fold"/>
</dbReference>
<protein>
    <recommendedName>
        <fullName evidence="2">T6SS Phospholipase effector Tle1-like catalytic domain-containing protein</fullName>
    </recommendedName>
</protein>
<evidence type="ECO:0000313" key="3">
    <source>
        <dbReference type="EMBL" id="KDQ18883.1"/>
    </source>
</evidence>
<evidence type="ECO:0000259" key="2">
    <source>
        <dbReference type="Pfam" id="PF09994"/>
    </source>
</evidence>
<feature type="region of interest" description="Disordered" evidence="1">
    <location>
        <begin position="307"/>
        <end position="354"/>
    </location>
</feature>
<dbReference type="HOGENOM" id="CLU_005049_5_1_1"/>
<dbReference type="AlphaFoldDB" id="A0A067MT33"/>
<feature type="compositionally biased region" description="Basic and acidic residues" evidence="1">
    <location>
        <begin position="316"/>
        <end position="325"/>
    </location>
</feature>
<feature type="compositionally biased region" description="Polar residues" evidence="1">
    <location>
        <begin position="1"/>
        <end position="12"/>
    </location>
</feature>
<dbReference type="SUPFAM" id="SSF53474">
    <property type="entry name" value="alpha/beta-Hydrolases"/>
    <property type="match status" value="1"/>
</dbReference>
<dbReference type="InterPro" id="IPR018712">
    <property type="entry name" value="Tle1-like_cat"/>
</dbReference>
<feature type="domain" description="T6SS Phospholipase effector Tle1-like catalytic" evidence="2">
    <location>
        <begin position="104"/>
        <end position="405"/>
    </location>
</feature>
<reference evidence="4" key="1">
    <citation type="journal article" date="2014" name="Proc. Natl. Acad. Sci. U.S.A.">
        <title>Extensive sampling of basidiomycete genomes demonstrates inadequacy of the white-rot/brown-rot paradigm for wood decay fungi.</title>
        <authorList>
            <person name="Riley R."/>
            <person name="Salamov A.A."/>
            <person name="Brown D.W."/>
            <person name="Nagy L.G."/>
            <person name="Floudas D."/>
            <person name="Held B.W."/>
            <person name="Levasseur A."/>
            <person name="Lombard V."/>
            <person name="Morin E."/>
            <person name="Otillar R."/>
            <person name="Lindquist E.A."/>
            <person name="Sun H."/>
            <person name="LaButti K.M."/>
            <person name="Schmutz J."/>
            <person name="Jabbour D."/>
            <person name="Luo H."/>
            <person name="Baker S.E."/>
            <person name="Pisabarro A.G."/>
            <person name="Walton J.D."/>
            <person name="Blanchette R.A."/>
            <person name="Henrissat B."/>
            <person name="Martin F."/>
            <person name="Cullen D."/>
            <person name="Hibbett D.S."/>
            <person name="Grigoriev I.V."/>
        </authorList>
    </citation>
    <scope>NUCLEOTIDE SEQUENCE [LARGE SCALE GENOMIC DNA]</scope>
    <source>
        <strain evidence="4">FD-172 SS1</strain>
    </source>
</reference>
<organism evidence="3 4">
    <name type="scientific">Botryobasidium botryosum (strain FD-172 SS1)</name>
    <dbReference type="NCBI Taxonomy" id="930990"/>
    <lineage>
        <taxon>Eukaryota</taxon>
        <taxon>Fungi</taxon>
        <taxon>Dikarya</taxon>
        <taxon>Basidiomycota</taxon>
        <taxon>Agaricomycotina</taxon>
        <taxon>Agaricomycetes</taxon>
        <taxon>Cantharellales</taxon>
        <taxon>Botryobasidiaceae</taxon>
        <taxon>Botryobasidium</taxon>
    </lineage>
</organism>
<evidence type="ECO:0000256" key="1">
    <source>
        <dbReference type="SAM" id="MobiDB-lite"/>
    </source>
</evidence>
<dbReference type="InParanoid" id="A0A067MT33"/>